<dbReference type="Proteomes" id="UP000275727">
    <property type="component" value="Chromosome"/>
</dbReference>
<feature type="domain" description="Amidohydrolase 3" evidence="1">
    <location>
        <begin position="49"/>
        <end position="254"/>
    </location>
</feature>
<dbReference type="Pfam" id="PF07969">
    <property type="entry name" value="Amidohydro_3"/>
    <property type="match status" value="2"/>
</dbReference>
<organism evidence="2 4">
    <name type="scientific">Sphingosinicella microcystinivorans</name>
    <dbReference type="NCBI Taxonomy" id="335406"/>
    <lineage>
        <taxon>Bacteria</taxon>
        <taxon>Pseudomonadati</taxon>
        <taxon>Pseudomonadota</taxon>
        <taxon>Alphaproteobacteria</taxon>
        <taxon>Sphingomonadales</taxon>
        <taxon>Sphingosinicellaceae</taxon>
        <taxon>Sphingosinicella</taxon>
    </lineage>
</organism>
<feature type="domain" description="Amidohydrolase 3" evidence="1">
    <location>
        <begin position="356"/>
        <end position="464"/>
    </location>
</feature>
<dbReference type="SUPFAM" id="SSF51338">
    <property type="entry name" value="Composite domain of metallo-dependent hydrolases"/>
    <property type="match status" value="1"/>
</dbReference>
<reference evidence="3 5" key="2">
    <citation type="submission" date="2018-10" db="EMBL/GenBank/DDBJ databases">
        <title>Genomic Encyclopedia of Type Strains, Phase IV (KMG-IV): sequencing the most valuable type-strain genomes for metagenomic binning, comparative biology and taxonomic classification.</title>
        <authorList>
            <person name="Goeker M."/>
        </authorList>
    </citation>
    <scope>NUCLEOTIDE SEQUENCE [LARGE SCALE GENOMIC DNA]</scope>
    <source>
        <strain evidence="3 5">DSM 19791</strain>
    </source>
</reference>
<dbReference type="CDD" id="cd01297">
    <property type="entry name" value="D-aminoacylase"/>
    <property type="match status" value="1"/>
</dbReference>
<dbReference type="GO" id="GO:0005829">
    <property type="term" value="C:cytosol"/>
    <property type="evidence" value="ECO:0007669"/>
    <property type="project" value="TreeGrafter"/>
</dbReference>
<gene>
    <name evidence="2" type="primary">dan</name>
    <name evidence="3" type="ORF">DFR51_1910</name>
    <name evidence="2" type="ORF">SmB9_01170</name>
</gene>
<name>A0AAD1FZE0_SPHMI</name>
<dbReference type="PANTHER" id="PTHR11647:SF1">
    <property type="entry name" value="COLLAPSIN RESPONSE MEDIATOR PROTEIN"/>
    <property type="match status" value="1"/>
</dbReference>
<protein>
    <submittedName>
        <fullName evidence="2">Mircoystin degrading enzyme-MlrF</fullName>
    </submittedName>
    <submittedName>
        <fullName evidence="3">N-acyl-D-amino-acid deacylase</fullName>
    </submittedName>
</protein>
<reference evidence="2 4" key="1">
    <citation type="submission" date="2018-06" db="EMBL/GenBank/DDBJ databases">
        <title>Complete Genome Sequence of the Microcystin-Degrading Bacterium Sphingosinicella microcystinivorans Strain B-9.</title>
        <authorList>
            <person name="Jin H."/>
            <person name="Nishizawa T."/>
            <person name="Guo Y."/>
            <person name="Nishizawa A."/>
            <person name="Park H."/>
            <person name="Kato H."/>
            <person name="Tsuji K."/>
            <person name="Harada K."/>
        </authorList>
    </citation>
    <scope>NUCLEOTIDE SEQUENCE [LARGE SCALE GENOMIC DNA]</scope>
    <source>
        <strain evidence="2 4">B9</strain>
    </source>
</reference>
<sequence>MMRSPECSLLFRGGLVIDGTGTRGVIQDVAVENGTIVATGDLSRWRSRETIDIAGRALCPGFIDVHTHDDHFVFADPSAFPRVSQGVTTVVVGNCGVSLAPFVASGELPPPFAEVAAKVDFRFSRFRDYLDALEATPPAVNVAALVGHTTLRAATMDRLDRPATASERMEMRSLAAEAMTAGAIGMSSGLFYPPARAAPMEEVIAIAEVVSEYGGIYATHLRDEGSAIDAAIDEALLIAERAGMPLIISHHKLMGEANFGRAPETLRRIVQASARQEVGFDVYPYVAAASSFNLDLYRLSKRVLITWSAVKPDAAGRELDEVAAELGLSGEAALTALAPGGAVYFCMDENDLRHILACPDAMIGSDGTTTSIRPHPRLWGTFTRVLGRYARDEGLFPFEEAIRRMTSLPARRFRLARRGVIAPGAIADLVVLDPATVGDAADFENPIQPSTGVESVYVAGTPVYRDGTATGARPGCILRGLQTRLQKDRPVSSLRA</sequence>
<keyword evidence="5" id="KW-1185">Reference proteome</keyword>
<evidence type="ECO:0000313" key="3">
    <source>
        <dbReference type="EMBL" id="RKS88705.1"/>
    </source>
</evidence>
<dbReference type="InterPro" id="IPR032466">
    <property type="entry name" value="Metal_Hydrolase"/>
</dbReference>
<accession>A0AAD1FZE0</accession>
<dbReference type="GO" id="GO:0016812">
    <property type="term" value="F:hydrolase activity, acting on carbon-nitrogen (but not peptide) bonds, in cyclic amides"/>
    <property type="evidence" value="ECO:0007669"/>
    <property type="project" value="TreeGrafter"/>
</dbReference>
<dbReference type="SUPFAM" id="SSF51556">
    <property type="entry name" value="Metallo-dependent hydrolases"/>
    <property type="match status" value="1"/>
</dbReference>
<dbReference type="Proteomes" id="UP000276029">
    <property type="component" value="Unassembled WGS sequence"/>
</dbReference>
<dbReference type="InterPro" id="IPR023100">
    <property type="entry name" value="D-aminoacylase_insert_dom_sf"/>
</dbReference>
<evidence type="ECO:0000313" key="4">
    <source>
        <dbReference type="Proteomes" id="UP000275727"/>
    </source>
</evidence>
<dbReference type="Gene3D" id="3.20.20.140">
    <property type="entry name" value="Metal-dependent hydrolases"/>
    <property type="match status" value="1"/>
</dbReference>
<dbReference type="InterPro" id="IPR050378">
    <property type="entry name" value="Metallo-dep_Hydrolases_sf"/>
</dbReference>
<dbReference type="Gene3D" id="2.30.40.10">
    <property type="entry name" value="Urease, subunit C, domain 1"/>
    <property type="match status" value="1"/>
</dbReference>
<evidence type="ECO:0000313" key="2">
    <source>
        <dbReference type="EMBL" id="BBE32459.1"/>
    </source>
</evidence>
<dbReference type="GO" id="GO:0016811">
    <property type="term" value="F:hydrolase activity, acting on carbon-nitrogen (but not peptide) bonds, in linear amides"/>
    <property type="evidence" value="ECO:0007669"/>
    <property type="project" value="InterPro"/>
</dbReference>
<dbReference type="RefSeq" id="WP_121050263.1">
    <property type="nucleotide sequence ID" value="NZ_AP018711.1"/>
</dbReference>
<dbReference type="InterPro" id="IPR013108">
    <property type="entry name" value="Amidohydro_3"/>
</dbReference>
<dbReference type="KEGG" id="smic:SmB9_01170"/>
<proteinExistence type="predicted"/>
<dbReference type="AlphaFoldDB" id="A0AAD1FZE0"/>
<evidence type="ECO:0000313" key="5">
    <source>
        <dbReference type="Proteomes" id="UP000276029"/>
    </source>
</evidence>
<dbReference type="PANTHER" id="PTHR11647">
    <property type="entry name" value="HYDRANTOINASE/DIHYDROPYRIMIDINASE FAMILY MEMBER"/>
    <property type="match status" value="1"/>
</dbReference>
<dbReference type="EMBL" id="RBWX01000008">
    <property type="protein sequence ID" value="RKS88705.1"/>
    <property type="molecule type" value="Genomic_DNA"/>
</dbReference>
<dbReference type="Gene3D" id="3.30.1490.130">
    <property type="entry name" value="D-aminoacylase. Domain 3"/>
    <property type="match status" value="1"/>
</dbReference>
<dbReference type="InterPro" id="IPR011059">
    <property type="entry name" value="Metal-dep_hydrolase_composite"/>
</dbReference>
<dbReference type="EMBL" id="AP018711">
    <property type="protein sequence ID" value="BBE32459.1"/>
    <property type="molecule type" value="Genomic_DNA"/>
</dbReference>
<evidence type="ECO:0000259" key="1">
    <source>
        <dbReference type="Pfam" id="PF07969"/>
    </source>
</evidence>